<keyword evidence="2" id="KW-0547">Nucleotide-binding</keyword>
<dbReference type="PROSITE" id="PS51480">
    <property type="entry name" value="DHAL"/>
    <property type="match status" value="1"/>
</dbReference>
<dbReference type="PANTHER" id="PTHR28629">
    <property type="entry name" value="TRIOKINASE/FMN CYCLASE"/>
    <property type="match status" value="1"/>
</dbReference>
<evidence type="ECO:0000256" key="2">
    <source>
        <dbReference type="ARBA" id="ARBA00022741"/>
    </source>
</evidence>
<feature type="domain" description="DhaK" evidence="6">
    <location>
        <begin position="7"/>
        <end position="329"/>
    </location>
</feature>
<dbReference type="Gene3D" id="3.40.50.10440">
    <property type="entry name" value="Dihydroxyacetone kinase, domain 1"/>
    <property type="match status" value="1"/>
</dbReference>
<evidence type="ECO:0000256" key="1">
    <source>
        <dbReference type="ARBA" id="ARBA00022679"/>
    </source>
</evidence>
<gene>
    <name evidence="7" type="ORF">GCM10023081_32110</name>
</gene>
<reference evidence="8" key="1">
    <citation type="journal article" date="2019" name="Int. J. Syst. Evol. Microbiol.">
        <title>The Global Catalogue of Microorganisms (GCM) 10K type strain sequencing project: providing services to taxonomists for standard genome sequencing and annotation.</title>
        <authorList>
            <consortium name="The Broad Institute Genomics Platform"/>
            <consortium name="The Broad Institute Genome Sequencing Center for Infectious Disease"/>
            <person name="Wu L."/>
            <person name="Ma J."/>
        </authorList>
    </citation>
    <scope>NUCLEOTIDE SEQUENCE [LARGE SCALE GENOMIC DNA]</scope>
    <source>
        <strain evidence="8">JCM 30742</strain>
    </source>
</reference>
<dbReference type="Proteomes" id="UP001500752">
    <property type="component" value="Unassembled WGS sequence"/>
</dbReference>
<comment type="caution">
    <text evidence="7">The sequence shown here is derived from an EMBL/GenBank/DDBJ whole genome shotgun (WGS) entry which is preliminary data.</text>
</comment>
<dbReference type="GO" id="GO:0016301">
    <property type="term" value="F:kinase activity"/>
    <property type="evidence" value="ECO:0007669"/>
    <property type="project" value="UniProtKB-KW"/>
</dbReference>
<keyword evidence="8" id="KW-1185">Reference proteome</keyword>
<sequence length="579" mass="58822">MKKLINSAEDVIEDYIDGLVAAGHGLARLPREPIVLRAPRFRKEPDKVAVISGGGSGHEPAHAGYVGPGMLDGAVLGPVFTSPSADDVYSAIKAVATDAGVLLIVKNYTGDRLNFGIAMEMARAEGLDVDMVVVADDVALGDESRAGRRGLAGTVLVHKLAGALAEQGTGLAGIVAALKGFLPGMGTMGVALGPCHSPGREEPNFTLGREEIEWGLGIHGEAGRNRGPLPGSRELATALVEAIAVDRGLAEGTEVAVLVNGLGGTPDLELRIFAGNVIQAARARGLSPELLWTGAFMTSLEMPGVSVTLAALDDASRSLLLEPAAVPGFGAPGHPNGVPDGDGGLPEAPQHEGRVHGETPATVAAAHEFVALLCRRLIEEEDHLTALDRAVGDGDLGTNLARGARSILSCGEELTAGNSLSGYFRDLSTTIRRGVGGTSGPLYSLLALGVAEGIGRAQEAPQLEDWGRGLDIGAALIRELGGAKIGDRTMVDALAPAVEALNGPAASHPEAVAAAARAARQGAESTGAIVAGLGRSSYLGQRALGHPDPGAIAIALLCETAATHLGAMTGADPHPGGGR</sequence>
<dbReference type="Gene3D" id="3.30.1180.20">
    <property type="entry name" value="Dihydroxyacetone kinase, domain 2"/>
    <property type="match status" value="1"/>
</dbReference>
<dbReference type="PROSITE" id="PS51481">
    <property type="entry name" value="DHAK"/>
    <property type="match status" value="1"/>
</dbReference>
<feature type="domain" description="DhaL" evidence="5">
    <location>
        <begin position="364"/>
        <end position="563"/>
    </location>
</feature>
<keyword evidence="4" id="KW-0067">ATP-binding</keyword>
<dbReference type="InterPro" id="IPR004006">
    <property type="entry name" value="DhaK_dom"/>
</dbReference>
<dbReference type="Pfam" id="PF02734">
    <property type="entry name" value="Dak2"/>
    <property type="match status" value="1"/>
</dbReference>
<proteinExistence type="predicted"/>
<dbReference type="InterPro" id="IPR004007">
    <property type="entry name" value="DhaL_dom"/>
</dbReference>
<accession>A0ABP7CPP2</accession>
<dbReference type="Pfam" id="PF02733">
    <property type="entry name" value="Dak1"/>
    <property type="match status" value="1"/>
</dbReference>
<keyword evidence="1" id="KW-0808">Transferase</keyword>
<keyword evidence="3 7" id="KW-0418">Kinase</keyword>
<dbReference type="EMBL" id="BAABEO010000020">
    <property type="protein sequence ID" value="GAA3692203.1"/>
    <property type="molecule type" value="Genomic_DNA"/>
</dbReference>
<dbReference type="SUPFAM" id="SSF82549">
    <property type="entry name" value="DAK1/DegV-like"/>
    <property type="match status" value="1"/>
</dbReference>
<dbReference type="InterPro" id="IPR036117">
    <property type="entry name" value="DhaL_dom_sf"/>
</dbReference>
<dbReference type="PANTHER" id="PTHR28629:SF4">
    <property type="entry name" value="TRIOKINASE_FMN CYCLASE"/>
    <property type="match status" value="1"/>
</dbReference>
<dbReference type="SUPFAM" id="SSF101473">
    <property type="entry name" value="DhaL-like"/>
    <property type="match status" value="1"/>
</dbReference>
<dbReference type="Gene3D" id="1.25.40.340">
    <property type="match status" value="1"/>
</dbReference>
<organism evidence="7 8">
    <name type="scientific">Arthrobacter ginkgonis</name>
    <dbReference type="NCBI Taxonomy" id="1630594"/>
    <lineage>
        <taxon>Bacteria</taxon>
        <taxon>Bacillati</taxon>
        <taxon>Actinomycetota</taxon>
        <taxon>Actinomycetes</taxon>
        <taxon>Micrococcales</taxon>
        <taxon>Micrococcaceae</taxon>
        <taxon>Arthrobacter</taxon>
    </lineage>
</organism>
<evidence type="ECO:0000256" key="3">
    <source>
        <dbReference type="ARBA" id="ARBA00022777"/>
    </source>
</evidence>
<dbReference type="SMART" id="SM01120">
    <property type="entry name" value="Dak2"/>
    <property type="match status" value="1"/>
</dbReference>
<protein>
    <submittedName>
        <fullName evidence="7">Dihydroxyacetone kinase family protein</fullName>
    </submittedName>
</protein>
<evidence type="ECO:0000256" key="4">
    <source>
        <dbReference type="ARBA" id="ARBA00022840"/>
    </source>
</evidence>
<dbReference type="InterPro" id="IPR050861">
    <property type="entry name" value="Dihydroxyacetone_Kinase"/>
</dbReference>
<evidence type="ECO:0000259" key="5">
    <source>
        <dbReference type="PROSITE" id="PS51480"/>
    </source>
</evidence>
<evidence type="ECO:0000313" key="8">
    <source>
        <dbReference type="Proteomes" id="UP001500752"/>
    </source>
</evidence>
<dbReference type="NCBIfam" id="NF011049">
    <property type="entry name" value="PRK14479.1"/>
    <property type="match status" value="1"/>
</dbReference>
<dbReference type="RefSeq" id="WP_345152310.1">
    <property type="nucleotide sequence ID" value="NZ_BAABEO010000020.1"/>
</dbReference>
<evidence type="ECO:0000313" key="7">
    <source>
        <dbReference type="EMBL" id="GAA3692203.1"/>
    </source>
</evidence>
<evidence type="ECO:0000259" key="6">
    <source>
        <dbReference type="PROSITE" id="PS51481"/>
    </source>
</evidence>
<name>A0ABP7CPP2_9MICC</name>